<reference evidence="1 2" key="1">
    <citation type="journal article" date="2024" name="G3 (Bethesda)">
        <title>Genome assembly of Hibiscus sabdariffa L. provides insights into metabolisms of medicinal natural products.</title>
        <authorList>
            <person name="Kim T."/>
        </authorList>
    </citation>
    <scope>NUCLEOTIDE SEQUENCE [LARGE SCALE GENOMIC DNA]</scope>
    <source>
        <strain evidence="1">TK-2024</strain>
        <tissue evidence="1">Old leaves</tissue>
    </source>
</reference>
<evidence type="ECO:0000313" key="2">
    <source>
        <dbReference type="Proteomes" id="UP001396334"/>
    </source>
</evidence>
<keyword evidence="2" id="KW-1185">Reference proteome</keyword>
<dbReference type="Proteomes" id="UP001396334">
    <property type="component" value="Unassembled WGS sequence"/>
</dbReference>
<name>A0ABR2TBP2_9ROSI</name>
<accession>A0ABR2TBP2</accession>
<gene>
    <name evidence="1" type="ORF">V6N11_076940</name>
</gene>
<evidence type="ECO:0000313" key="1">
    <source>
        <dbReference type="EMBL" id="KAK9034885.1"/>
    </source>
</evidence>
<proteinExistence type="predicted"/>
<organism evidence="1 2">
    <name type="scientific">Hibiscus sabdariffa</name>
    <name type="common">roselle</name>
    <dbReference type="NCBI Taxonomy" id="183260"/>
    <lineage>
        <taxon>Eukaryota</taxon>
        <taxon>Viridiplantae</taxon>
        <taxon>Streptophyta</taxon>
        <taxon>Embryophyta</taxon>
        <taxon>Tracheophyta</taxon>
        <taxon>Spermatophyta</taxon>
        <taxon>Magnoliopsida</taxon>
        <taxon>eudicotyledons</taxon>
        <taxon>Gunneridae</taxon>
        <taxon>Pentapetalae</taxon>
        <taxon>rosids</taxon>
        <taxon>malvids</taxon>
        <taxon>Malvales</taxon>
        <taxon>Malvaceae</taxon>
        <taxon>Malvoideae</taxon>
        <taxon>Hibiscus</taxon>
    </lineage>
</organism>
<sequence>MLAVAYQRRQTREAMVEQRGYEERKRSNGVAKPKWFDESHNMVNDIARENQMILDSVDQDGDERWCKGNQIGFLTDPCNR</sequence>
<protein>
    <submittedName>
        <fullName evidence="1">Uncharacterized protein</fullName>
    </submittedName>
</protein>
<dbReference type="EMBL" id="JBBPBN010000006">
    <property type="protein sequence ID" value="KAK9034885.1"/>
    <property type="molecule type" value="Genomic_DNA"/>
</dbReference>
<comment type="caution">
    <text evidence="1">The sequence shown here is derived from an EMBL/GenBank/DDBJ whole genome shotgun (WGS) entry which is preliminary data.</text>
</comment>